<protein>
    <submittedName>
        <fullName evidence="1">Uncharacterized protein</fullName>
    </submittedName>
</protein>
<name>A0A2P8D312_9BACT</name>
<reference evidence="1 2" key="1">
    <citation type="submission" date="2018-03" db="EMBL/GenBank/DDBJ databases">
        <title>Genomic Encyclopedia of Type Strains, Phase III (KMG-III): the genomes of soil and plant-associated and newly described type strains.</title>
        <authorList>
            <person name="Whitman W."/>
        </authorList>
    </citation>
    <scope>NUCLEOTIDE SEQUENCE [LARGE SCALE GENOMIC DNA]</scope>
    <source>
        <strain evidence="1 2">CGMCC 1.12700</strain>
    </source>
</reference>
<proteinExistence type="predicted"/>
<dbReference type="EMBL" id="PYGD01000005">
    <property type="protein sequence ID" value="PSK91614.1"/>
    <property type="molecule type" value="Genomic_DNA"/>
</dbReference>
<evidence type="ECO:0000313" key="1">
    <source>
        <dbReference type="EMBL" id="PSK91614.1"/>
    </source>
</evidence>
<gene>
    <name evidence="1" type="ORF">B0I18_105199</name>
</gene>
<organism evidence="1 2">
    <name type="scientific">Taibaiella chishuiensis</name>
    <dbReference type="NCBI Taxonomy" id="1434707"/>
    <lineage>
        <taxon>Bacteria</taxon>
        <taxon>Pseudomonadati</taxon>
        <taxon>Bacteroidota</taxon>
        <taxon>Chitinophagia</taxon>
        <taxon>Chitinophagales</taxon>
        <taxon>Chitinophagaceae</taxon>
        <taxon>Taibaiella</taxon>
    </lineage>
</organism>
<evidence type="ECO:0000313" key="2">
    <source>
        <dbReference type="Proteomes" id="UP000240572"/>
    </source>
</evidence>
<keyword evidence="2" id="KW-1185">Reference proteome</keyword>
<comment type="caution">
    <text evidence="1">The sequence shown here is derived from an EMBL/GenBank/DDBJ whole genome shotgun (WGS) entry which is preliminary data.</text>
</comment>
<sequence length="223" mass="25063">MALPLSVSCTGRVKPLDRAVLDLEHFPFTTTVTELLPEHTEDNHYAGWYKVKGTSIEVDTVYDDELSDAPKAQWIEYRSRGYSSRDELARFDDLGFNTVNLVATLSGDVILVNGVADRVNADDREALFALLDKKYGNARKTQGTFMNPFDIYTWQAADRLIKYVPLFDDTQHTLHVVADKSKGTLSGASGQSHYKGLIYIISKEYARKLVGNMHTGDLLYCDE</sequence>
<dbReference type="AlphaFoldDB" id="A0A2P8D312"/>
<dbReference type="Proteomes" id="UP000240572">
    <property type="component" value="Unassembled WGS sequence"/>
</dbReference>
<accession>A0A2P8D312</accession>